<accession>A0A5K3ERZ6</accession>
<evidence type="ECO:0000313" key="1">
    <source>
        <dbReference type="WBParaSite" id="MCU_002627-RA"/>
    </source>
</evidence>
<dbReference type="AlphaFoldDB" id="A0A5K3ERZ6"/>
<organism evidence="1">
    <name type="scientific">Mesocestoides corti</name>
    <name type="common">Flatworm</name>
    <dbReference type="NCBI Taxonomy" id="53468"/>
    <lineage>
        <taxon>Eukaryota</taxon>
        <taxon>Metazoa</taxon>
        <taxon>Spiralia</taxon>
        <taxon>Lophotrochozoa</taxon>
        <taxon>Platyhelminthes</taxon>
        <taxon>Cestoda</taxon>
        <taxon>Eucestoda</taxon>
        <taxon>Cyclophyllidea</taxon>
        <taxon>Mesocestoididae</taxon>
        <taxon>Mesocestoides</taxon>
    </lineage>
</organism>
<protein>
    <submittedName>
        <fullName evidence="1">Uncharacterized protein</fullName>
    </submittedName>
</protein>
<name>A0A5K3ERZ6_MESCO</name>
<dbReference type="WBParaSite" id="MCU_002627-RA">
    <property type="protein sequence ID" value="MCU_002627-RA"/>
    <property type="gene ID" value="MCU_002627"/>
</dbReference>
<reference evidence="1" key="1">
    <citation type="submission" date="2019-11" db="UniProtKB">
        <authorList>
            <consortium name="WormBaseParasite"/>
        </authorList>
    </citation>
    <scope>IDENTIFICATION</scope>
</reference>
<sequence>MEPRDRVVNRVYSTPLIRSRRLRHRAPLFRSMAPATQIITSPFIHTNIYLGLTSHLGPDVSAVMTHLRTNPTYHHDFDKSRINDSLSFHRLHLCWVISDIWHLNNQTTAW</sequence>
<proteinExistence type="predicted"/>